<feature type="domain" description="ABC transporter" evidence="8">
    <location>
        <begin position="360"/>
        <end position="587"/>
    </location>
</feature>
<dbReference type="EMBL" id="JACRAF010000068">
    <property type="protein sequence ID" value="MBI4924087.1"/>
    <property type="molecule type" value="Genomic_DNA"/>
</dbReference>
<keyword evidence="4" id="KW-0067">ATP-binding</keyword>
<keyword evidence="6 7" id="KW-0472">Membrane</keyword>
<dbReference type="GO" id="GO:0005886">
    <property type="term" value="C:plasma membrane"/>
    <property type="evidence" value="ECO:0007669"/>
    <property type="project" value="UniProtKB-SubCell"/>
</dbReference>
<dbReference type="InterPro" id="IPR003593">
    <property type="entry name" value="AAA+_ATPase"/>
</dbReference>
<evidence type="ECO:0000256" key="6">
    <source>
        <dbReference type="ARBA" id="ARBA00023136"/>
    </source>
</evidence>
<dbReference type="GO" id="GO:0034040">
    <property type="term" value="F:ATPase-coupled lipid transmembrane transporter activity"/>
    <property type="evidence" value="ECO:0007669"/>
    <property type="project" value="TreeGrafter"/>
</dbReference>
<dbReference type="Proteomes" id="UP000782610">
    <property type="component" value="Unassembled WGS sequence"/>
</dbReference>
<evidence type="ECO:0000256" key="1">
    <source>
        <dbReference type="ARBA" id="ARBA00004651"/>
    </source>
</evidence>
<dbReference type="InterPro" id="IPR039421">
    <property type="entry name" value="Type_1_exporter"/>
</dbReference>
<dbReference type="SUPFAM" id="SSF90123">
    <property type="entry name" value="ABC transporter transmembrane region"/>
    <property type="match status" value="1"/>
</dbReference>
<protein>
    <submittedName>
        <fullName evidence="10">Thiol reductant ABC exporter subunit CydD</fullName>
    </submittedName>
</protein>
<dbReference type="PANTHER" id="PTHR24221">
    <property type="entry name" value="ATP-BINDING CASSETTE SUB-FAMILY B"/>
    <property type="match status" value="1"/>
</dbReference>
<proteinExistence type="predicted"/>
<feature type="transmembrane region" description="Helical" evidence="7">
    <location>
        <begin position="147"/>
        <end position="166"/>
    </location>
</feature>
<dbReference type="PROSITE" id="PS50929">
    <property type="entry name" value="ABC_TM1F"/>
    <property type="match status" value="1"/>
</dbReference>
<feature type="domain" description="ABC transmembrane type-1" evidence="9">
    <location>
        <begin position="33"/>
        <end position="321"/>
    </location>
</feature>
<dbReference type="Gene3D" id="1.20.1560.10">
    <property type="entry name" value="ABC transporter type 1, transmembrane domain"/>
    <property type="match status" value="1"/>
</dbReference>
<keyword evidence="3" id="KW-0547">Nucleotide-binding</keyword>
<keyword evidence="2 7" id="KW-0812">Transmembrane</keyword>
<dbReference type="GO" id="GO:0005524">
    <property type="term" value="F:ATP binding"/>
    <property type="evidence" value="ECO:0007669"/>
    <property type="project" value="UniProtKB-KW"/>
</dbReference>
<evidence type="ECO:0000256" key="2">
    <source>
        <dbReference type="ARBA" id="ARBA00022692"/>
    </source>
</evidence>
<evidence type="ECO:0000313" key="11">
    <source>
        <dbReference type="Proteomes" id="UP000782610"/>
    </source>
</evidence>
<dbReference type="GO" id="GO:0140359">
    <property type="term" value="F:ABC-type transporter activity"/>
    <property type="evidence" value="ECO:0007669"/>
    <property type="project" value="InterPro"/>
</dbReference>
<dbReference type="Gene3D" id="3.40.50.300">
    <property type="entry name" value="P-loop containing nucleotide triphosphate hydrolases"/>
    <property type="match status" value="1"/>
</dbReference>
<evidence type="ECO:0000256" key="4">
    <source>
        <dbReference type="ARBA" id="ARBA00022840"/>
    </source>
</evidence>
<dbReference type="InterPro" id="IPR014216">
    <property type="entry name" value="ABC_transptr_CydD"/>
</dbReference>
<dbReference type="InterPro" id="IPR027417">
    <property type="entry name" value="P-loop_NTPase"/>
</dbReference>
<organism evidence="10 11">
    <name type="scientific">Devosia nanyangense</name>
    <dbReference type="NCBI Taxonomy" id="1228055"/>
    <lineage>
        <taxon>Bacteria</taxon>
        <taxon>Pseudomonadati</taxon>
        <taxon>Pseudomonadota</taxon>
        <taxon>Alphaproteobacteria</taxon>
        <taxon>Hyphomicrobiales</taxon>
        <taxon>Devosiaceae</taxon>
        <taxon>Devosia</taxon>
    </lineage>
</organism>
<keyword evidence="5 7" id="KW-1133">Transmembrane helix</keyword>
<dbReference type="GO" id="GO:0042883">
    <property type="term" value="P:cysteine transport"/>
    <property type="evidence" value="ECO:0007669"/>
    <property type="project" value="InterPro"/>
</dbReference>
<name>A0A933L6S8_9HYPH</name>
<accession>A0A933L6S8</accession>
<dbReference type="GO" id="GO:0016887">
    <property type="term" value="F:ATP hydrolysis activity"/>
    <property type="evidence" value="ECO:0007669"/>
    <property type="project" value="InterPro"/>
</dbReference>
<dbReference type="InterPro" id="IPR036640">
    <property type="entry name" value="ABC1_TM_sf"/>
</dbReference>
<comment type="subcellular location">
    <subcellularLocation>
        <location evidence="1">Cell membrane</location>
        <topology evidence="1">Multi-pass membrane protein</topology>
    </subcellularLocation>
</comment>
<dbReference type="SMART" id="SM00382">
    <property type="entry name" value="AAA"/>
    <property type="match status" value="1"/>
</dbReference>
<dbReference type="PANTHER" id="PTHR24221:SF261">
    <property type="entry name" value="GLUTATHIONE_L-CYSTEINE TRANSPORT SYSTEM ATP-BINDING_PERMEASE PROTEIN CYDD"/>
    <property type="match status" value="1"/>
</dbReference>
<dbReference type="NCBIfam" id="TIGR02857">
    <property type="entry name" value="CydD"/>
    <property type="match status" value="1"/>
</dbReference>
<dbReference type="Pfam" id="PF00005">
    <property type="entry name" value="ABC_tran"/>
    <property type="match status" value="1"/>
</dbReference>
<dbReference type="InterPro" id="IPR011527">
    <property type="entry name" value="ABC1_TM_dom"/>
</dbReference>
<feature type="transmembrane region" description="Helical" evidence="7">
    <location>
        <begin position="29"/>
        <end position="53"/>
    </location>
</feature>
<reference evidence="10" key="1">
    <citation type="submission" date="2020-07" db="EMBL/GenBank/DDBJ databases">
        <title>Huge and variable diversity of episymbiotic CPR bacteria and DPANN archaea in groundwater ecosystems.</title>
        <authorList>
            <person name="He C.Y."/>
            <person name="Keren R."/>
            <person name="Whittaker M."/>
            <person name="Farag I.F."/>
            <person name="Doudna J."/>
            <person name="Cate J.H.D."/>
            <person name="Banfield J.F."/>
        </authorList>
    </citation>
    <scope>NUCLEOTIDE SEQUENCE</scope>
    <source>
        <strain evidence="10">NC_groundwater_1586_Pr3_B-0.1um_66_15</strain>
    </source>
</reference>
<feature type="transmembrane region" description="Helical" evidence="7">
    <location>
        <begin position="252"/>
        <end position="277"/>
    </location>
</feature>
<dbReference type="SUPFAM" id="SSF52540">
    <property type="entry name" value="P-loop containing nucleoside triphosphate hydrolases"/>
    <property type="match status" value="1"/>
</dbReference>
<evidence type="ECO:0000313" key="10">
    <source>
        <dbReference type="EMBL" id="MBI4924087.1"/>
    </source>
</evidence>
<dbReference type="AlphaFoldDB" id="A0A933L6S8"/>
<gene>
    <name evidence="10" type="primary">cydD</name>
    <name evidence="10" type="ORF">HY834_20320</name>
</gene>
<evidence type="ECO:0000259" key="9">
    <source>
        <dbReference type="PROSITE" id="PS50929"/>
    </source>
</evidence>
<evidence type="ECO:0000256" key="7">
    <source>
        <dbReference type="SAM" id="Phobius"/>
    </source>
</evidence>
<evidence type="ECO:0000256" key="3">
    <source>
        <dbReference type="ARBA" id="ARBA00022741"/>
    </source>
</evidence>
<dbReference type="CDD" id="cd18584">
    <property type="entry name" value="ABC_6TM_AarD_CydD"/>
    <property type="match status" value="1"/>
</dbReference>
<evidence type="ECO:0000256" key="5">
    <source>
        <dbReference type="ARBA" id="ARBA00022989"/>
    </source>
</evidence>
<comment type="caution">
    <text evidence="10">The sequence shown here is derived from an EMBL/GenBank/DDBJ whole genome shotgun (WGS) entry which is preliminary data.</text>
</comment>
<dbReference type="PROSITE" id="PS50893">
    <property type="entry name" value="ABC_TRANSPORTER_2"/>
    <property type="match status" value="1"/>
</dbReference>
<evidence type="ECO:0000259" key="8">
    <source>
        <dbReference type="PROSITE" id="PS50893"/>
    </source>
</evidence>
<dbReference type="InterPro" id="IPR003439">
    <property type="entry name" value="ABC_transporter-like_ATP-bd"/>
</dbReference>
<dbReference type="Pfam" id="PF00664">
    <property type="entry name" value="ABC_membrane"/>
    <property type="match status" value="1"/>
</dbReference>
<feature type="transmembrane region" description="Helical" evidence="7">
    <location>
        <begin position="172"/>
        <end position="192"/>
    </location>
</feature>
<sequence length="588" mass="61832">MIPTSDRISPAPDTAVRERLRRLSRDGGFVARLALAVPLVSGALLLVQAGLLARILHSAIVGGLGVASLSGAFAWLGGVIVLRIAIATAGEVLAAWAGETVKLNLRRALVTTLLGRPPVWTAARSSGALSGLVVEQVEALDGYLTRYLPAMVQAAVLPLAFAVVIMPIDWVVALLFLVTAPLIPVFMALAGWGAEAASRRQADALSRLSGYFADRLRGLTTLKLFNREAVETEGVTAASEELRRRTMRVMRIAFLSSAVLEFFAALGVAGVALYVGLTFLDLVSLRGTTLTLEAGLFCLLMAPEVYQPLRLLAANYHDRANAMAALTEIAAQIGEVPSPVSSAAVRPVVSSARRSGPAGLRLADIAVSTPGGRDVITGIDLDIRAGDHLAILGPSGGGKSTLLEALAGLREYRGQISLDGVELAQMDGGLLRHRVAVLGQRPSIFSGSIADNIRLGRRTACHAALRVAAQRARVTDFADDLPLGLDTPLGENGLGLSGGEIHRVALARLYLRDPGLLLLDEPTAHLDPATEDAVLEGLLEFAVGRTLVIATHSPRVAARMQRCFRIAAGRLLPAPVPAARKPAERGAA</sequence>